<dbReference type="EMBL" id="JANEYG010000051">
    <property type="protein sequence ID" value="KAJ8915625.1"/>
    <property type="molecule type" value="Genomic_DNA"/>
</dbReference>
<evidence type="ECO:0000313" key="1">
    <source>
        <dbReference type="EMBL" id="KAJ8915625.1"/>
    </source>
</evidence>
<reference evidence="1 2" key="1">
    <citation type="journal article" date="2023" name="Insect Mol. Biol.">
        <title>Genome sequencing provides insights into the evolution of gene families encoding plant cell wall-degrading enzymes in longhorned beetles.</title>
        <authorList>
            <person name="Shin N.R."/>
            <person name="Okamura Y."/>
            <person name="Kirsch R."/>
            <person name="Pauchet Y."/>
        </authorList>
    </citation>
    <scope>NUCLEOTIDE SEQUENCE [LARGE SCALE GENOMIC DNA]</scope>
    <source>
        <strain evidence="1">EAD_L_NR</strain>
    </source>
</reference>
<gene>
    <name evidence="1" type="ORF">NQ315_003409</name>
</gene>
<proteinExistence type="predicted"/>
<name>A0AAV8VNQ6_9CUCU</name>
<accession>A0AAV8VNQ6</accession>
<organism evidence="1 2">
    <name type="scientific">Exocentrus adspersus</name>
    <dbReference type="NCBI Taxonomy" id="1586481"/>
    <lineage>
        <taxon>Eukaryota</taxon>
        <taxon>Metazoa</taxon>
        <taxon>Ecdysozoa</taxon>
        <taxon>Arthropoda</taxon>
        <taxon>Hexapoda</taxon>
        <taxon>Insecta</taxon>
        <taxon>Pterygota</taxon>
        <taxon>Neoptera</taxon>
        <taxon>Endopterygota</taxon>
        <taxon>Coleoptera</taxon>
        <taxon>Polyphaga</taxon>
        <taxon>Cucujiformia</taxon>
        <taxon>Chrysomeloidea</taxon>
        <taxon>Cerambycidae</taxon>
        <taxon>Lamiinae</taxon>
        <taxon>Acanthocinini</taxon>
        <taxon>Exocentrus</taxon>
    </lineage>
</organism>
<evidence type="ECO:0000313" key="2">
    <source>
        <dbReference type="Proteomes" id="UP001159042"/>
    </source>
</evidence>
<sequence length="154" mass="17459">MANAPRLGGGVATPNKTLLSKFVEAGLFLATGALVERRPNTDISDENCIFYEMANAPRILNVEIILRRTNLLQTEILLSKFVRKSLFLTNCDLEIYHSPLSAVSMIFPIKRHKPFERTTKESFTQKVQINIQPTFNTVLSRLIFEKHLESHATT</sequence>
<protein>
    <submittedName>
        <fullName evidence="1">Uncharacterized protein</fullName>
    </submittedName>
</protein>
<comment type="caution">
    <text evidence="1">The sequence shown here is derived from an EMBL/GenBank/DDBJ whole genome shotgun (WGS) entry which is preliminary data.</text>
</comment>
<keyword evidence="2" id="KW-1185">Reference proteome</keyword>
<dbReference type="Proteomes" id="UP001159042">
    <property type="component" value="Unassembled WGS sequence"/>
</dbReference>
<dbReference type="AlphaFoldDB" id="A0AAV8VNQ6"/>